<evidence type="ECO:0000256" key="1">
    <source>
        <dbReference type="SAM" id="SignalP"/>
    </source>
</evidence>
<dbReference type="Gene3D" id="2.60.40.10">
    <property type="entry name" value="Immunoglobulins"/>
    <property type="match status" value="1"/>
</dbReference>
<dbReference type="SUPFAM" id="SSF49303">
    <property type="entry name" value="beta-Galactosidase/glucuronidase domain"/>
    <property type="match status" value="1"/>
</dbReference>
<dbReference type="EMBL" id="MWAK01000059">
    <property type="protein sequence ID" value="OPZ92913.1"/>
    <property type="molecule type" value="Genomic_DNA"/>
</dbReference>
<feature type="chain" id="PRO_5012031108" evidence="1">
    <location>
        <begin position="24"/>
        <end position="1037"/>
    </location>
</feature>
<comment type="caution">
    <text evidence="2">The sequence shown here is derived from an EMBL/GenBank/DDBJ whole genome shotgun (WGS) entry which is preliminary data.</text>
</comment>
<dbReference type="InterPro" id="IPR036156">
    <property type="entry name" value="Beta-gal/glucu_dom_sf"/>
</dbReference>
<dbReference type="Proteomes" id="UP000485484">
    <property type="component" value="Unassembled WGS sequence"/>
</dbReference>
<dbReference type="InterPro" id="IPR017853">
    <property type="entry name" value="GH"/>
</dbReference>
<name>A0A1V5MI53_UNCT6</name>
<feature type="signal peptide" evidence="1">
    <location>
        <begin position="1"/>
        <end position="23"/>
    </location>
</feature>
<dbReference type="SUPFAM" id="SSF51445">
    <property type="entry name" value="(Trans)glycosidases"/>
    <property type="match status" value="1"/>
</dbReference>
<sequence>MKRKTLAILMAVLLLTAGSRAGAQEAAPDPTIKVKTIPIIFSSFRQKRLQVFFMVENSSGRSRELTVRPKLTDFKTSQPVSLGAAPKISLPAGFDGETGFTIPADGLKTWSHWDPQLYLLDLELEENGKPVGRLPQVRFGYREAWTEKGNFYLNGKKLFLFGGNHDGRRNEKEMQFAKMAHFNADTVRGDFFVAQQKTLDLADRNGHYVFGAFLAFDPGDRANLYKIGNHPCIIGYALDSGEVTAPHGHPMQIGAVVPPEVQAADPTYKLVRELNQKDPGRLYGPYVRGHGGNFRSLMWDLGWGVPVQSQEEWLSFWSQNREKVEPFFPQEFAFVRLGANMARLDRHFGQSAIVEHMSRYLGDEAYRQFDTSMIVSYTPGSKLPDTEPKSNFFYLVKNYMYTRILPVWRVYGLGGALLHVDGHPQGLPTRDGKLTPLGETYRRVADEVYLFLAGPKSDFVSKDHGFYPGETIAKSAILINDSVGPVKAEIEWRAADARGKTVASGKQALSVGQGEVGFLPIEFKAPAVKTRTLFKISALGRDDTGRTHQPADLEIRVYPRTTFAGRGKSLLLIDDSGETRALLEKMGLKADLVSVDTGRLQETAAKLAAGRLLVIGRNAYPAAAKLFAALPVQDYLRRGLNLVVLEQMNRHALGLKLENTGSRDIFIRAADSPLLAGLENRDLSEWRGESRRLPSYPSFDTESLWWYAGYSYQGQMNAFRQRRAWQWSNKATVATFTYEKPQLGNFRVLLDGGFDLLYTPLVEFQAGRGRILVNSLDLVDHYGSDPVATLLLERILTEYDRPGGRTPAPVGVLSDGAAAQLDAFSVETVRGLTGPVIFLTPADLDQLTEARQKELRAFVQGGGSLLASVLTPEQAARLPVRPDLEDRELFNPDLPADPAFSGLGAGDLFVRAPHKFAAITGIEGAAAARISRSGLAAVADLGKGKVVLLQVAADRFKEAEDFWGRSKIIRLYATVLNNLGGRSRVEPDLAAIGGWGLVNEWLPGYADRVPKRAPKVQESNLYQQPTLDWDPDAHVAF</sequence>
<evidence type="ECO:0000313" key="2">
    <source>
        <dbReference type="EMBL" id="OPZ92913.1"/>
    </source>
</evidence>
<protein>
    <submittedName>
        <fullName evidence="2">Cryptic beta-D-galactosidase subunit alpha</fullName>
    </submittedName>
</protein>
<organism evidence="2">
    <name type="scientific">candidate division TA06 bacterium ADurb.Bin417</name>
    <dbReference type="NCBI Taxonomy" id="1852828"/>
    <lineage>
        <taxon>Bacteria</taxon>
        <taxon>Bacteria division TA06</taxon>
    </lineage>
</organism>
<reference evidence="2" key="1">
    <citation type="submission" date="2017-02" db="EMBL/GenBank/DDBJ databases">
        <title>Delving into the versatile metabolic prowess of the omnipresent phylum Bacteroidetes.</title>
        <authorList>
            <person name="Nobu M.K."/>
            <person name="Mei R."/>
            <person name="Narihiro T."/>
            <person name="Kuroda K."/>
            <person name="Liu W.-T."/>
        </authorList>
    </citation>
    <scope>NUCLEOTIDE SEQUENCE</scope>
    <source>
        <strain evidence="2">ADurb.Bin417</strain>
    </source>
</reference>
<proteinExistence type="predicted"/>
<dbReference type="Gene3D" id="3.20.20.80">
    <property type="entry name" value="Glycosidases"/>
    <property type="match status" value="1"/>
</dbReference>
<accession>A0A1V5MI53</accession>
<gene>
    <name evidence="2" type="ORF">BWY73_00582</name>
</gene>
<dbReference type="InterPro" id="IPR013783">
    <property type="entry name" value="Ig-like_fold"/>
</dbReference>
<keyword evidence="1" id="KW-0732">Signal</keyword>
<dbReference type="AlphaFoldDB" id="A0A1V5MI53"/>